<evidence type="ECO:0008006" key="4">
    <source>
        <dbReference type="Google" id="ProtNLM"/>
    </source>
</evidence>
<name>A0ABY6HUL7_9ARCH</name>
<dbReference type="Proteomes" id="UP001208689">
    <property type="component" value="Chromosome"/>
</dbReference>
<evidence type="ECO:0000313" key="3">
    <source>
        <dbReference type="Proteomes" id="UP001208689"/>
    </source>
</evidence>
<keyword evidence="1" id="KW-0812">Transmembrane</keyword>
<proteinExistence type="predicted"/>
<keyword evidence="3" id="KW-1185">Reference proteome</keyword>
<sequence>MAGQYTDMLNNLIGVFGIGIVIGMFVVSFILNVLCMKWGIARVDGKENEFGSVFVTTLLSFVCGLIPCGCFLSAYIISTRHKVTYGKGLLALILAGLLPIIVMIIIVLIFVFATLGISEFMAIFGF</sequence>
<feature type="transmembrane region" description="Helical" evidence="1">
    <location>
        <begin position="89"/>
        <end position="117"/>
    </location>
</feature>
<protein>
    <recommendedName>
        <fullName evidence="4">DUF4190 domain-containing protein</fullName>
    </recommendedName>
</protein>
<accession>A0ABY6HUL7</accession>
<keyword evidence="1" id="KW-0472">Membrane</keyword>
<feature type="transmembrane region" description="Helical" evidence="1">
    <location>
        <begin position="54"/>
        <end position="77"/>
    </location>
</feature>
<feature type="transmembrane region" description="Helical" evidence="1">
    <location>
        <begin position="12"/>
        <end position="34"/>
    </location>
</feature>
<reference evidence="2" key="1">
    <citation type="submission" date="2022-09" db="EMBL/GenBank/DDBJ databases">
        <title>Actin cytoskeleton and complex cell architecture in an #Asgard archaeon.</title>
        <authorList>
            <person name="Ponce Toledo R.I."/>
            <person name="Schleper C."/>
            <person name="Rodrigues Oliveira T."/>
            <person name="Wollweber F."/>
            <person name="Xu J."/>
            <person name="Rittmann S."/>
            <person name="Klingl A."/>
            <person name="Pilhofer M."/>
        </authorList>
    </citation>
    <scope>NUCLEOTIDE SEQUENCE</scope>
    <source>
        <strain evidence="2">B-35</strain>
    </source>
</reference>
<evidence type="ECO:0000256" key="1">
    <source>
        <dbReference type="SAM" id="Phobius"/>
    </source>
</evidence>
<gene>
    <name evidence="2" type="ORF">NEF87_003501</name>
</gene>
<dbReference type="EMBL" id="CP104013">
    <property type="protein sequence ID" value="UYP47216.1"/>
    <property type="molecule type" value="Genomic_DNA"/>
</dbReference>
<keyword evidence="1" id="KW-1133">Transmembrane helix</keyword>
<organism evidence="2 3">
    <name type="scientific">Candidatus Lokiarchaeum ossiferum</name>
    <dbReference type="NCBI Taxonomy" id="2951803"/>
    <lineage>
        <taxon>Archaea</taxon>
        <taxon>Promethearchaeati</taxon>
        <taxon>Promethearchaeota</taxon>
        <taxon>Promethearchaeia</taxon>
        <taxon>Promethearchaeales</taxon>
        <taxon>Promethearchaeaceae</taxon>
        <taxon>Candidatus Lokiarchaeum</taxon>
    </lineage>
</organism>
<evidence type="ECO:0000313" key="2">
    <source>
        <dbReference type="EMBL" id="UYP47216.1"/>
    </source>
</evidence>